<keyword evidence="2" id="KW-1185">Reference proteome</keyword>
<proteinExistence type="predicted"/>
<dbReference type="EMBL" id="BAAABW010000024">
    <property type="protein sequence ID" value="GAA0361055.1"/>
    <property type="molecule type" value="Genomic_DNA"/>
</dbReference>
<dbReference type="RefSeq" id="WP_344120035.1">
    <property type="nucleotide sequence ID" value="NZ_BAAABW010000024.1"/>
</dbReference>
<sequence>MSQGRQRNVRLAALIAEANYSHAQLASAFVRVALENNARELAGVARSHISHWVGGTRPSGRAPLLLCETLSRRLGRIVTPEEAGLAAETESPRAVDWCTDTLAALTDLGSVDLDMERRRLLGATAYSVVGLALPGDAWWQGMAERGARRDTAGARRVGRGDLETVRDMVAVFSRMDQRRGGGHGRTAVVQYLMSDVAGQLSGTFGDEQVRRGMFSAASELAYLAGWMAFDDAEHSIAQRYFTLAVKLAAEADDAPMAGHVLRAMAHQALDLGHPRSALDLATASVEGKRYAEATPRERALLGVVHARSLAAGRARQAAAAALLRAEDDLAAARPGDEEPGRAFFFQEASLAHETACSLRDTGDLRGAEREFRRSVRTRKAAMFTRTHAVTLGYLGAVQLRQGNFEEARDTWSRALDTMDGVRSGRTRRTASDIRAGLSPFRKRGMPEALELDARAMAYLGSPPAGSHPPQ</sequence>
<evidence type="ECO:0000313" key="1">
    <source>
        <dbReference type="EMBL" id="GAA0361055.1"/>
    </source>
</evidence>
<dbReference type="SUPFAM" id="SSF48452">
    <property type="entry name" value="TPR-like"/>
    <property type="match status" value="1"/>
</dbReference>
<organism evidence="1 2">
    <name type="scientific">Streptomyces blastmyceticus</name>
    <dbReference type="NCBI Taxonomy" id="68180"/>
    <lineage>
        <taxon>Bacteria</taxon>
        <taxon>Bacillati</taxon>
        <taxon>Actinomycetota</taxon>
        <taxon>Actinomycetes</taxon>
        <taxon>Kitasatosporales</taxon>
        <taxon>Streptomycetaceae</taxon>
        <taxon>Streptomyces</taxon>
    </lineage>
</organism>
<dbReference type="Proteomes" id="UP001500063">
    <property type="component" value="Unassembled WGS sequence"/>
</dbReference>
<name>A0ABP3H594_9ACTN</name>
<dbReference type="Gene3D" id="1.25.40.10">
    <property type="entry name" value="Tetratricopeptide repeat domain"/>
    <property type="match status" value="1"/>
</dbReference>
<protein>
    <submittedName>
        <fullName evidence="1">Tat pathway signal protein</fullName>
    </submittedName>
</protein>
<dbReference type="InterPro" id="IPR011990">
    <property type="entry name" value="TPR-like_helical_dom_sf"/>
</dbReference>
<evidence type="ECO:0000313" key="2">
    <source>
        <dbReference type="Proteomes" id="UP001500063"/>
    </source>
</evidence>
<gene>
    <name evidence="1" type="ORF">GCM10010319_43230</name>
</gene>
<reference evidence="2" key="1">
    <citation type="journal article" date="2019" name="Int. J. Syst. Evol. Microbiol.">
        <title>The Global Catalogue of Microorganisms (GCM) 10K type strain sequencing project: providing services to taxonomists for standard genome sequencing and annotation.</title>
        <authorList>
            <consortium name="The Broad Institute Genomics Platform"/>
            <consortium name="The Broad Institute Genome Sequencing Center for Infectious Disease"/>
            <person name="Wu L."/>
            <person name="Ma J."/>
        </authorList>
    </citation>
    <scope>NUCLEOTIDE SEQUENCE [LARGE SCALE GENOMIC DNA]</scope>
    <source>
        <strain evidence="2">JCM 4565</strain>
    </source>
</reference>
<comment type="caution">
    <text evidence="1">The sequence shown here is derived from an EMBL/GenBank/DDBJ whole genome shotgun (WGS) entry which is preliminary data.</text>
</comment>
<accession>A0ABP3H594</accession>